<dbReference type="SUPFAM" id="SSF52172">
    <property type="entry name" value="CheY-like"/>
    <property type="match status" value="1"/>
</dbReference>
<reference evidence="7" key="1">
    <citation type="submission" date="2016-10" db="EMBL/GenBank/DDBJ databases">
        <authorList>
            <person name="Varghese N."/>
            <person name="Submissions S."/>
        </authorList>
    </citation>
    <scope>NUCLEOTIDE SEQUENCE [LARGE SCALE GENOMIC DNA]</scope>
    <source>
        <strain evidence="7">XBD2006</strain>
    </source>
</reference>
<organism evidence="6 7">
    <name type="scientific">Butyrivibrio hungatei</name>
    <dbReference type="NCBI Taxonomy" id="185008"/>
    <lineage>
        <taxon>Bacteria</taxon>
        <taxon>Bacillati</taxon>
        <taxon>Bacillota</taxon>
        <taxon>Clostridia</taxon>
        <taxon>Lachnospirales</taxon>
        <taxon>Lachnospiraceae</taxon>
        <taxon>Butyrivibrio</taxon>
    </lineage>
</organism>
<proteinExistence type="predicted"/>
<sequence>MIKIAICDDDVKLSGKLETLLNSECLARGIRPEIDVFYDGSPLARNIIKGDRYSLIFLDIEMKELDGITTARMIRTIDKDSLIIYVSNYESYLKELFEVEPFRFLSKPIDEKIFKKYFSQALTRIDKAEGYFQYTYNRKVKKTSIGNIVYFESKNRVITIHLNDGSNDIFYGKLNDIQKELESSGHYFFRIHQSYLVNYKYVSHMNYTSMTLNYDNNEFCLKISENRQKNVRRKIIEMMGDGNYTK</sequence>
<dbReference type="SMART" id="SM00850">
    <property type="entry name" value="LytTR"/>
    <property type="match status" value="1"/>
</dbReference>
<dbReference type="SMART" id="SM00448">
    <property type="entry name" value="REC"/>
    <property type="match status" value="1"/>
</dbReference>
<evidence type="ECO:0000256" key="2">
    <source>
        <dbReference type="ARBA" id="ARBA00024867"/>
    </source>
</evidence>
<evidence type="ECO:0000259" key="4">
    <source>
        <dbReference type="PROSITE" id="PS50110"/>
    </source>
</evidence>
<dbReference type="PANTHER" id="PTHR37299">
    <property type="entry name" value="TRANSCRIPTIONAL REGULATOR-RELATED"/>
    <property type="match status" value="1"/>
</dbReference>
<dbReference type="Proteomes" id="UP000183047">
    <property type="component" value="Unassembled WGS sequence"/>
</dbReference>
<gene>
    <name evidence="6" type="ORF">SAMN02910451_00055</name>
</gene>
<keyword evidence="3" id="KW-0597">Phosphoprotein</keyword>
<keyword evidence="7" id="KW-1185">Reference proteome</keyword>
<comment type="function">
    <text evidence="2">May play the central regulatory role in sporulation. It may be an element of the effector pathway responsible for the activation of sporulation genes in response to nutritional stress. Spo0A may act in concert with spo0H (a sigma factor) to control the expression of some genes that are critical to the sporulation process.</text>
</comment>
<dbReference type="EMBL" id="FMUR01000003">
    <property type="protein sequence ID" value="SCX75057.1"/>
    <property type="molecule type" value="Genomic_DNA"/>
</dbReference>
<dbReference type="InterPro" id="IPR046947">
    <property type="entry name" value="LytR-like"/>
</dbReference>
<evidence type="ECO:0000256" key="3">
    <source>
        <dbReference type="PROSITE-ProRule" id="PRU00169"/>
    </source>
</evidence>
<dbReference type="Pfam" id="PF04397">
    <property type="entry name" value="LytTR"/>
    <property type="match status" value="1"/>
</dbReference>
<dbReference type="Gene3D" id="2.40.50.1020">
    <property type="entry name" value="LytTr DNA-binding domain"/>
    <property type="match status" value="1"/>
</dbReference>
<dbReference type="PROSITE" id="PS50110">
    <property type="entry name" value="RESPONSE_REGULATORY"/>
    <property type="match status" value="1"/>
</dbReference>
<dbReference type="RefSeq" id="WP_074460939.1">
    <property type="nucleotide sequence ID" value="NZ_FMUR01000003.1"/>
</dbReference>
<dbReference type="Pfam" id="PF00072">
    <property type="entry name" value="Response_reg"/>
    <property type="match status" value="1"/>
</dbReference>
<dbReference type="AlphaFoldDB" id="A0A1G5AB02"/>
<protein>
    <recommendedName>
        <fullName evidence="1">Stage 0 sporulation protein A homolog</fullName>
    </recommendedName>
</protein>
<dbReference type="OrthoDB" id="9802383at2"/>
<accession>A0A1G5AB02</accession>
<dbReference type="GO" id="GO:0003677">
    <property type="term" value="F:DNA binding"/>
    <property type="evidence" value="ECO:0007669"/>
    <property type="project" value="InterPro"/>
</dbReference>
<dbReference type="PANTHER" id="PTHR37299:SF1">
    <property type="entry name" value="STAGE 0 SPORULATION PROTEIN A HOMOLOG"/>
    <property type="match status" value="1"/>
</dbReference>
<dbReference type="InterPro" id="IPR001789">
    <property type="entry name" value="Sig_transdc_resp-reg_receiver"/>
</dbReference>
<name>A0A1G5AB02_9FIRM</name>
<dbReference type="InterPro" id="IPR011006">
    <property type="entry name" value="CheY-like_superfamily"/>
</dbReference>
<dbReference type="PROSITE" id="PS50930">
    <property type="entry name" value="HTH_LYTTR"/>
    <property type="match status" value="1"/>
</dbReference>
<evidence type="ECO:0000313" key="7">
    <source>
        <dbReference type="Proteomes" id="UP000183047"/>
    </source>
</evidence>
<feature type="domain" description="Response regulatory" evidence="4">
    <location>
        <begin position="3"/>
        <end position="122"/>
    </location>
</feature>
<dbReference type="Gene3D" id="3.40.50.2300">
    <property type="match status" value="1"/>
</dbReference>
<evidence type="ECO:0000256" key="1">
    <source>
        <dbReference type="ARBA" id="ARBA00018672"/>
    </source>
</evidence>
<dbReference type="InterPro" id="IPR007492">
    <property type="entry name" value="LytTR_DNA-bd_dom"/>
</dbReference>
<evidence type="ECO:0000259" key="5">
    <source>
        <dbReference type="PROSITE" id="PS50930"/>
    </source>
</evidence>
<feature type="domain" description="HTH LytTR-type" evidence="5">
    <location>
        <begin position="132"/>
        <end position="237"/>
    </location>
</feature>
<dbReference type="GO" id="GO:0000156">
    <property type="term" value="F:phosphorelay response regulator activity"/>
    <property type="evidence" value="ECO:0007669"/>
    <property type="project" value="InterPro"/>
</dbReference>
<evidence type="ECO:0000313" key="6">
    <source>
        <dbReference type="EMBL" id="SCX75057.1"/>
    </source>
</evidence>
<feature type="modified residue" description="4-aspartylphosphate" evidence="3">
    <location>
        <position position="59"/>
    </location>
</feature>